<dbReference type="InterPro" id="IPR011063">
    <property type="entry name" value="TilS/TtcA_N"/>
</dbReference>
<dbReference type="OrthoDB" id="9801054at2"/>
<dbReference type="Gene3D" id="3.40.50.620">
    <property type="entry name" value="HUPs"/>
    <property type="match status" value="1"/>
</dbReference>
<feature type="domain" description="tRNA(Ile)-lysidine/2-thiocytidine synthase N-terminal" evidence="1">
    <location>
        <begin position="33"/>
        <end position="200"/>
    </location>
</feature>
<evidence type="ECO:0000259" key="1">
    <source>
        <dbReference type="Pfam" id="PF01171"/>
    </source>
</evidence>
<dbReference type="Proteomes" id="UP000434052">
    <property type="component" value="Unassembled WGS sequence"/>
</dbReference>
<dbReference type="PANTHER" id="PTHR43686">
    <property type="entry name" value="SULFURTRANSFERASE-RELATED"/>
    <property type="match status" value="1"/>
</dbReference>
<dbReference type="EMBL" id="QMIF01000011">
    <property type="protein sequence ID" value="TVM32334.1"/>
    <property type="molecule type" value="Genomic_DNA"/>
</dbReference>
<dbReference type="PANTHER" id="PTHR43686:SF1">
    <property type="entry name" value="AMINOTRAN_5 DOMAIN-CONTAINING PROTEIN"/>
    <property type="match status" value="1"/>
</dbReference>
<evidence type="ECO:0000313" key="3">
    <source>
        <dbReference type="Proteomes" id="UP000434052"/>
    </source>
</evidence>
<dbReference type="InterPro" id="IPR014729">
    <property type="entry name" value="Rossmann-like_a/b/a_fold"/>
</dbReference>
<protein>
    <submittedName>
        <fullName evidence="2">tRNA 2-thiocytidine biosynthesis protein TtcA</fullName>
    </submittedName>
</protein>
<dbReference type="RefSeq" id="WP_144306345.1">
    <property type="nucleotide sequence ID" value="NZ_QMIF01000011.1"/>
</dbReference>
<name>A0A6P1ZES8_9BACT</name>
<comment type="caution">
    <text evidence="2">The sequence shown here is derived from an EMBL/GenBank/DDBJ whole genome shotgun (WGS) entry which is preliminary data.</text>
</comment>
<proteinExistence type="predicted"/>
<evidence type="ECO:0000313" key="2">
    <source>
        <dbReference type="EMBL" id="TVM32334.1"/>
    </source>
</evidence>
<dbReference type="Pfam" id="PF01171">
    <property type="entry name" value="ATP_bind_3"/>
    <property type="match status" value="1"/>
</dbReference>
<sequence length="249" mass="28307">MSRTKLTYAQKNCIASAGKLMQQLSMIQPGSRIGVAVSGGVDSLTLLEVLLHRQRILPFRIELMALSLNPGFDPEAHKHVARFAIEKGVAVHTELTDHGLEAHSDRNRKNSACFLCSKRRRTRLFELCRDYDLTHLAFGHNADDLVSTFFMNLFQGGRVETLSPIESFFDGRLMVIRPLLWLEKCIIKRAARKWALPVEENPCPSAATSNRTRTFEWFCKECGNDARKKNNVLNALRRSALDHTIDLHY</sequence>
<organism evidence="2 3">
    <name type="scientific">Oceanidesulfovibrio marinus</name>
    <dbReference type="NCBI Taxonomy" id="370038"/>
    <lineage>
        <taxon>Bacteria</taxon>
        <taxon>Pseudomonadati</taxon>
        <taxon>Thermodesulfobacteriota</taxon>
        <taxon>Desulfovibrionia</taxon>
        <taxon>Desulfovibrionales</taxon>
        <taxon>Desulfovibrionaceae</taxon>
        <taxon>Oceanidesulfovibrio</taxon>
    </lineage>
</organism>
<gene>
    <name evidence="2" type="ORF">DQK91_15760</name>
</gene>
<reference evidence="2 3" key="1">
    <citation type="submission" date="2018-06" db="EMBL/GenBank/DDBJ databases">
        <title>Complete genome of Desulfovibrio marinus P48SEP.</title>
        <authorList>
            <person name="Crispim J.S."/>
            <person name="Vidigal P.M.P."/>
            <person name="Silva L.C.F."/>
            <person name="Araujo L.C."/>
            <person name="Laguardia C.N."/>
            <person name="Dias R.S."/>
            <person name="Sousa M.P."/>
            <person name="Paula S.O."/>
            <person name="Silva C."/>
        </authorList>
    </citation>
    <scope>NUCLEOTIDE SEQUENCE [LARGE SCALE GENOMIC DNA]</scope>
    <source>
        <strain evidence="2 3">P48SEP</strain>
    </source>
</reference>
<dbReference type="SUPFAM" id="SSF52402">
    <property type="entry name" value="Adenine nucleotide alpha hydrolases-like"/>
    <property type="match status" value="1"/>
</dbReference>
<dbReference type="AlphaFoldDB" id="A0A6P1ZES8"/>
<accession>A0A6P1ZES8</accession>